<evidence type="ECO:0000313" key="1">
    <source>
        <dbReference type="EMBL" id="ALU40127.1"/>
    </source>
</evidence>
<accession>A0A0U3HXC2</accession>
<dbReference type="RefSeq" id="WP_058858828.1">
    <property type="nucleotide sequence ID" value="NZ_BJZR01000005.1"/>
</dbReference>
<reference evidence="2 4" key="2">
    <citation type="submission" date="2019-07" db="EMBL/GenBank/DDBJ databases">
        <title>Whole genome shotgun sequence of Kocuria flava NBRC 107626.</title>
        <authorList>
            <person name="Hosoyama A."/>
            <person name="Uohara A."/>
            <person name="Ohji S."/>
            <person name="Ichikawa N."/>
        </authorList>
    </citation>
    <scope>NUCLEOTIDE SEQUENCE [LARGE SCALE GENOMIC DNA]</scope>
    <source>
        <strain evidence="2 4">NBRC 107626</strain>
    </source>
</reference>
<proteinExistence type="predicted"/>
<dbReference type="STRING" id="446860.AS188_10650"/>
<dbReference type="Proteomes" id="UP000321155">
    <property type="component" value="Unassembled WGS sequence"/>
</dbReference>
<protein>
    <submittedName>
        <fullName evidence="1">Uncharacterized protein</fullName>
    </submittedName>
</protein>
<gene>
    <name evidence="1" type="ORF">AS188_10650</name>
    <name evidence="2" type="ORF">KFL01_03420</name>
</gene>
<dbReference type="KEGG" id="kfv:AS188_10650"/>
<dbReference type="OrthoDB" id="4883473at2"/>
<keyword evidence="4" id="KW-1185">Reference proteome</keyword>
<name>A0A0U3HXC2_9MICC</name>
<dbReference type="EMBL" id="BJZR01000005">
    <property type="protein sequence ID" value="GEO91036.1"/>
    <property type="molecule type" value="Genomic_DNA"/>
</dbReference>
<organism evidence="1 3">
    <name type="scientific">Kocuria flava</name>
    <dbReference type="NCBI Taxonomy" id="446860"/>
    <lineage>
        <taxon>Bacteria</taxon>
        <taxon>Bacillati</taxon>
        <taxon>Actinomycetota</taxon>
        <taxon>Actinomycetes</taxon>
        <taxon>Micrococcales</taxon>
        <taxon>Micrococcaceae</taxon>
        <taxon>Kocuria</taxon>
    </lineage>
</organism>
<dbReference type="Proteomes" id="UP000057181">
    <property type="component" value="Chromosome"/>
</dbReference>
<sequence>MSSATPRSRTADAETALHAAEQALRRARRTYARRLLGLVADALAERHPEAVRLDVRTVVDGREHLADALHDARGEYVWGDPGRVVVVRETADDALGGPVTVAVHDARDLVLRALEVHDGPLEELLRHDPADGTHWMPLRRG</sequence>
<evidence type="ECO:0000313" key="4">
    <source>
        <dbReference type="Proteomes" id="UP000321155"/>
    </source>
</evidence>
<reference evidence="1 3" key="1">
    <citation type="submission" date="2015-11" db="EMBL/GenBank/DDBJ databases">
        <title>Complete Genome Sequence of Kocuria flava strain HO-9041.</title>
        <authorList>
            <person name="Zhou M."/>
            <person name="Dai J."/>
        </authorList>
    </citation>
    <scope>NUCLEOTIDE SEQUENCE [LARGE SCALE GENOMIC DNA]</scope>
    <source>
        <strain evidence="1 3">HO-9041</strain>
    </source>
</reference>
<dbReference type="AlphaFoldDB" id="A0A0U3HXC2"/>
<dbReference type="EMBL" id="CP013254">
    <property type="protein sequence ID" value="ALU40127.1"/>
    <property type="molecule type" value="Genomic_DNA"/>
</dbReference>
<evidence type="ECO:0000313" key="2">
    <source>
        <dbReference type="EMBL" id="GEO91036.1"/>
    </source>
</evidence>
<evidence type="ECO:0000313" key="3">
    <source>
        <dbReference type="Proteomes" id="UP000057181"/>
    </source>
</evidence>